<proteinExistence type="predicted"/>
<comment type="caution">
    <text evidence="3">The sequence shown here is derived from an EMBL/GenBank/DDBJ whole genome shotgun (WGS) entry which is preliminary data.</text>
</comment>
<dbReference type="Proteomes" id="UP000198287">
    <property type="component" value="Unassembled WGS sequence"/>
</dbReference>
<accession>A0A226DIF8</accession>
<dbReference type="SUPFAM" id="SSF47769">
    <property type="entry name" value="SAM/Pointed domain"/>
    <property type="match status" value="1"/>
</dbReference>
<organism evidence="3 4">
    <name type="scientific">Folsomia candida</name>
    <name type="common">Springtail</name>
    <dbReference type="NCBI Taxonomy" id="158441"/>
    <lineage>
        <taxon>Eukaryota</taxon>
        <taxon>Metazoa</taxon>
        <taxon>Ecdysozoa</taxon>
        <taxon>Arthropoda</taxon>
        <taxon>Hexapoda</taxon>
        <taxon>Collembola</taxon>
        <taxon>Entomobryomorpha</taxon>
        <taxon>Isotomoidea</taxon>
        <taxon>Isotomidae</taxon>
        <taxon>Proisotominae</taxon>
        <taxon>Folsomia</taxon>
    </lineage>
</organism>
<dbReference type="Gene3D" id="1.10.150.50">
    <property type="entry name" value="Transcription Factor, Ets-1"/>
    <property type="match status" value="1"/>
</dbReference>
<dbReference type="InterPro" id="IPR001660">
    <property type="entry name" value="SAM"/>
</dbReference>
<dbReference type="Pfam" id="PF00536">
    <property type="entry name" value="SAM_1"/>
    <property type="match status" value="1"/>
</dbReference>
<dbReference type="AlphaFoldDB" id="A0A226DIF8"/>
<dbReference type="SMART" id="SM00454">
    <property type="entry name" value="SAM"/>
    <property type="match status" value="1"/>
</dbReference>
<dbReference type="OMA" id="MMEVEEC"/>
<sequence>MSYVEVRRLLQQCGLEDYITKFEENHINDEAVLELSKEDMVDLVPSIGHRSKLVKAIHQLKTGAVYVCFKCRDSFDMPQHFLSKLENIMLVASVKSEDLKLCSPNSVLKIIMHELKELWEDGIKFSANGEEFNFKVILAQMSNAEKECQTTCTEVKSNLRNVANFENDMIINNLSETGLNFRCILNSLPYYHVTINFVFDIMHDIFEGVVPDLFHAVTNYLISVRKMTIDTLNYRIESFDFGRHYNKSRPSQIKPSFMKGDTKSGQNASQNLCLVLFLPSILGDLVDPCDKVWSLFLLLNEIVRILLASNISKGGLVLLDSLVAEFLHTYQVLLKKRLKPKQHHMIHYSSAIKQIGPLRYFWSMPFEARHKFFKTTAHASEVQDSGIIAKLFHKNLLDQITVTERVTHNGSNFELGSFVLLNYCNNNPEFGCIKLIMMEVEECYLLESQSSVFSYSFIDEKEMRERGLNLSPNLFRKKQAGNLQTSPGSSPQLIIVNQPQQNVNQDYINSELTFNVISTLDELSRPNSPVLPSAMANATLVNNDQLITMTEKFTTVQESQLETYVMPDVNQRAIVSKPQKPYYGFDLNTILRDNEQARRIVEEKIPSNEFILRSDRIAVCNVLIDAIIKILGTNPSKQAMEHLAVDLVKSYPSLGDPRKKSLGACMWYQSSAFGGGPAGFLEERLKNQRKKLELNHVDIVDNVDICTLSWDSENEEENPERDEKILEYLRQNRGEGVISSMKTTVFMRRTVIRHELKDNLAGFLRLPGILPRLFDMEGMIVQDFDLRHPALKLVIYDRWPKASKLLLNYAEKSGVDYVRKLDIHKPRCDLTDNDVSLMAYALLPYILPSCARKIATRVEVVNEDEDEVSAPQPKRSKSSKLQKGRNKAPLTAQSRTVKASDLDSRNSLILFRSKNTHVSSVLSENKNPAPFILALGSTFDLKMESFFVILDKFAIPCGNSFMLALDTCLKSFTVFYLPPPVESKGVWQFLQYGIAGKPCENEVLSPAVQALIGQIMPRL</sequence>
<protein>
    <submittedName>
        <fullName evidence="3">WD repeat, SAM and U-box domain-containing protein 1</fullName>
    </submittedName>
</protein>
<name>A0A226DIF8_FOLCA</name>
<evidence type="ECO:0000259" key="2">
    <source>
        <dbReference type="PROSITE" id="PS50105"/>
    </source>
</evidence>
<keyword evidence="4" id="KW-1185">Reference proteome</keyword>
<dbReference type="EMBL" id="LNIX01000018">
    <property type="protein sequence ID" value="OXA45043.1"/>
    <property type="molecule type" value="Genomic_DNA"/>
</dbReference>
<evidence type="ECO:0000313" key="3">
    <source>
        <dbReference type="EMBL" id="OXA45043.1"/>
    </source>
</evidence>
<evidence type="ECO:0000313" key="4">
    <source>
        <dbReference type="Proteomes" id="UP000198287"/>
    </source>
</evidence>
<dbReference type="CDD" id="cd09487">
    <property type="entry name" value="SAM_superfamily"/>
    <property type="match status" value="1"/>
</dbReference>
<dbReference type="OrthoDB" id="8963080at2759"/>
<evidence type="ECO:0000256" key="1">
    <source>
        <dbReference type="SAM" id="MobiDB-lite"/>
    </source>
</evidence>
<feature type="compositionally biased region" description="Basic residues" evidence="1">
    <location>
        <begin position="874"/>
        <end position="886"/>
    </location>
</feature>
<dbReference type="PANTHER" id="PTHR31025:SF9">
    <property type="entry name" value="SI:DKEY-286J15.1"/>
    <property type="match status" value="1"/>
</dbReference>
<feature type="region of interest" description="Disordered" evidence="1">
    <location>
        <begin position="862"/>
        <end position="899"/>
    </location>
</feature>
<reference evidence="3 4" key="1">
    <citation type="submission" date="2015-12" db="EMBL/GenBank/DDBJ databases">
        <title>The genome of Folsomia candida.</title>
        <authorList>
            <person name="Faddeeva A."/>
            <person name="Derks M.F."/>
            <person name="Anvar Y."/>
            <person name="Smit S."/>
            <person name="Van Straalen N."/>
            <person name="Roelofs D."/>
        </authorList>
    </citation>
    <scope>NUCLEOTIDE SEQUENCE [LARGE SCALE GENOMIC DNA]</scope>
    <source>
        <strain evidence="3 4">VU population</strain>
        <tissue evidence="3">Whole body</tissue>
    </source>
</reference>
<dbReference type="PROSITE" id="PS50105">
    <property type="entry name" value="SAM_DOMAIN"/>
    <property type="match status" value="1"/>
</dbReference>
<feature type="domain" description="SAM" evidence="2">
    <location>
        <begin position="1"/>
        <end position="63"/>
    </location>
</feature>
<dbReference type="InterPro" id="IPR013761">
    <property type="entry name" value="SAM/pointed_sf"/>
</dbReference>
<dbReference type="PANTHER" id="PTHR31025">
    <property type="entry name" value="SI:CH211-196P9.1-RELATED"/>
    <property type="match status" value="1"/>
</dbReference>
<gene>
    <name evidence="3" type="ORF">Fcan01_19867</name>
</gene>